<reference evidence="1" key="1">
    <citation type="journal article" date="2021" name="Proc. Natl. Acad. Sci. U.S.A.">
        <title>A Catalog of Tens of Thousands of Viruses from Human Metagenomes Reveals Hidden Associations with Chronic Diseases.</title>
        <authorList>
            <person name="Tisza M.J."/>
            <person name="Buck C.B."/>
        </authorList>
    </citation>
    <scope>NUCLEOTIDE SEQUENCE</scope>
    <source>
        <strain evidence="1">Ctrgt10</strain>
    </source>
</reference>
<name>A0A8S5M7D1_9CAUD</name>
<organism evidence="1">
    <name type="scientific">Siphoviridae sp. ctrgt10</name>
    <dbReference type="NCBI Taxonomy" id="2826479"/>
    <lineage>
        <taxon>Viruses</taxon>
        <taxon>Duplodnaviria</taxon>
        <taxon>Heunggongvirae</taxon>
        <taxon>Uroviricota</taxon>
        <taxon>Caudoviricetes</taxon>
    </lineage>
</organism>
<protein>
    <submittedName>
        <fullName evidence="1">26S proteasome subunit</fullName>
    </submittedName>
</protein>
<sequence length="107" mass="12475">MKVKDMNARQQKAFYNIKYAADDLLGGLENTLLDYDEDSEEYKQANELLSNHSELVNQLYKRATTELYGPGFCGFGKEAQMIIRDINFCGKDWLMERCEKRITKEGY</sequence>
<dbReference type="EMBL" id="BK014839">
    <property type="protein sequence ID" value="DAD78130.1"/>
    <property type="molecule type" value="Genomic_DNA"/>
</dbReference>
<dbReference type="GO" id="GO:0000502">
    <property type="term" value="C:proteasome complex"/>
    <property type="evidence" value="ECO:0007669"/>
    <property type="project" value="UniProtKB-KW"/>
</dbReference>
<keyword evidence="1" id="KW-0647">Proteasome</keyword>
<proteinExistence type="predicted"/>
<evidence type="ECO:0000313" key="1">
    <source>
        <dbReference type="EMBL" id="DAD78130.1"/>
    </source>
</evidence>
<accession>A0A8S5M7D1</accession>